<sequence length="98" mass="10954">MDSNSMKLFLAQQKEAQQAQQRRSTGPGAAIQVLQRTTGTTSANDARGPHHPKGSNRDHKLAQQSDPHLHLCTGGWRNLRQVVWKARGHHQTGRSRSR</sequence>
<reference evidence="2" key="2">
    <citation type="submission" date="2022-06" db="UniProtKB">
        <authorList>
            <consortium name="EnsemblMetazoa"/>
        </authorList>
    </citation>
    <scope>IDENTIFICATION</scope>
    <source>
        <strain evidence="2">DF5081</strain>
    </source>
</reference>
<accession>A0A8R1E7G9</accession>
<reference evidence="3" key="1">
    <citation type="submission" date="2010-08" db="EMBL/GenBank/DDBJ databases">
        <authorList>
            <consortium name="Caenorhabditis japonica Sequencing Consortium"/>
            <person name="Wilson R.K."/>
        </authorList>
    </citation>
    <scope>NUCLEOTIDE SEQUENCE [LARGE SCALE GENOMIC DNA]</scope>
    <source>
        <strain evidence="3">DF5081</strain>
    </source>
</reference>
<evidence type="ECO:0000256" key="1">
    <source>
        <dbReference type="SAM" id="MobiDB-lite"/>
    </source>
</evidence>
<proteinExistence type="predicted"/>
<keyword evidence="3" id="KW-1185">Reference proteome</keyword>
<protein>
    <submittedName>
        <fullName evidence="2">Uncharacterized protein</fullName>
    </submittedName>
</protein>
<organism evidence="2 3">
    <name type="scientific">Caenorhabditis japonica</name>
    <dbReference type="NCBI Taxonomy" id="281687"/>
    <lineage>
        <taxon>Eukaryota</taxon>
        <taxon>Metazoa</taxon>
        <taxon>Ecdysozoa</taxon>
        <taxon>Nematoda</taxon>
        <taxon>Chromadorea</taxon>
        <taxon>Rhabditida</taxon>
        <taxon>Rhabditina</taxon>
        <taxon>Rhabditomorpha</taxon>
        <taxon>Rhabditoidea</taxon>
        <taxon>Rhabditidae</taxon>
        <taxon>Peloderinae</taxon>
        <taxon>Caenorhabditis</taxon>
    </lineage>
</organism>
<feature type="region of interest" description="Disordered" evidence="1">
    <location>
        <begin position="1"/>
        <end position="72"/>
    </location>
</feature>
<evidence type="ECO:0000313" key="2">
    <source>
        <dbReference type="EnsemblMetazoa" id="CJA29284.1"/>
    </source>
</evidence>
<dbReference type="Proteomes" id="UP000005237">
    <property type="component" value="Unassembled WGS sequence"/>
</dbReference>
<dbReference type="AlphaFoldDB" id="A0A8R1E7G9"/>
<name>A0A8R1E7G9_CAEJA</name>
<dbReference type="EnsemblMetazoa" id="CJA29284.1">
    <property type="protein sequence ID" value="CJA29284.1"/>
    <property type="gene ID" value="WBGene00184858"/>
</dbReference>
<feature type="compositionally biased region" description="Polar residues" evidence="1">
    <location>
        <begin position="34"/>
        <end position="44"/>
    </location>
</feature>
<feature type="compositionally biased region" description="Low complexity" evidence="1">
    <location>
        <begin position="11"/>
        <end position="21"/>
    </location>
</feature>
<evidence type="ECO:0000313" key="3">
    <source>
        <dbReference type="Proteomes" id="UP000005237"/>
    </source>
</evidence>